<name>A0ABM0MXJ1_SACKO</name>
<feature type="non-terminal residue" evidence="2">
    <location>
        <position position="167"/>
    </location>
</feature>
<dbReference type="Proteomes" id="UP000694865">
    <property type="component" value="Unplaced"/>
</dbReference>
<feature type="non-terminal residue" evidence="2">
    <location>
        <position position="1"/>
    </location>
</feature>
<dbReference type="GeneID" id="102804159"/>
<gene>
    <name evidence="2" type="primary">LOC102804159</name>
</gene>
<sequence length="167" mass="19234">VYEASIDIHYILSNCIKTSYVLQHEEHLDKDDHLDHLESYALIAKWMALFTKIMDPVTKDEAFIAVASLEEQLKLVSQPPCALCGMQRMLDKKTFISRKKHLRHLRNSKHLSIVRIAKAVVGLGNAVKDYDGKKIYSLIKKHEQLLFETETEPSKERCPICQMGLKE</sequence>
<proteinExistence type="predicted"/>
<evidence type="ECO:0000313" key="2">
    <source>
        <dbReference type="RefSeq" id="XP_006824732.1"/>
    </source>
</evidence>
<protein>
    <submittedName>
        <fullName evidence="2">Uncharacterized protein LOC102804159</fullName>
    </submittedName>
</protein>
<reference evidence="2" key="1">
    <citation type="submission" date="2025-08" db="UniProtKB">
        <authorList>
            <consortium name="RefSeq"/>
        </authorList>
    </citation>
    <scope>IDENTIFICATION</scope>
    <source>
        <tissue evidence="2">Testes</tissue>
    </source>
</reference>
<keyword evidence="1" id="KW-1185">Reference proteome</keyword>
<evidence type="ECO:0000313" key="1">
    <source>
        <dbReference type="Proteomes" id="UP000694865"/>
    </source>
</evidence>
<dbReference type="RefSeq" id="XP_006824732.1">
    <property type="nucleotide sequence ID" value="XM_006824669.1"/>
</dbReference>
<organism evidence="1 2">
    <name type="scientific">Saccoglossus kowalevskii</name>
    <name type="common">Acorn worm</name>
    <dbReference type="NCBI Taxonomy" id="10224"/>
    <lineage>
        <taxon>Eukaryota</taxon>
        <taxon>Metazoa</taxon>
        <taxon>Hemichordata</taxon>
        <taxon>Enteropneusta</taxon>
        <taxon>Harrimaniidae</taxon>
        <taxon>Saccoglossus</taxon>
    </lineage>
</organism>
<accession>A0ABM0MXJ1</accession>